<feature type="chain" id="PRO_5019525301" evidence="1">
    <location>
        <begin position="24"/>
        <end position="116"/>
    </location>
</feature>
<name>A0A427A2F0_ENSVE</name>
<dbReference type="Proteomes" id="UP000287651">
    <property type="component" value="Unassembled WGS sequence"/>
</dbReference>
<dbReference type="EMBL" id="AMZH03004016">
    <property type="protein sequence ID" value="RRT70437.1"/>
    <property type="molecule type" value="Genomic_DNA"/>
</dbReference>
<feature type="signal peptide" evidence="1">
    <location>
        <begin position="1"/>
        <end position="23"/>
    </location>
</feature>
<accession>A0A427A2F0</accession>
<reference evidence="2 3" key="1">
    <citation type="journal article" date="2014" name="Agronomy (Basel)">
        <title>A Draft Genome Sequence for Ensete ventricosum, the Drought-Tolerant Tree Against Hunger.</title>
        <authorList>
            <person name="Harrison J."/>
            <person name="Moore K.A."/>
            <person name="Paszkiewicz K."/>
            <person name="Jones T."/>
            <person name="Grant M."/>
            <person name="Ambacheew D."/>
            <person name="Muzemil S."/>
            <person name="Studholme D.J."/>
        </authorList>
    </citation>
    <scope>NUCLEOTIDE SEQUENCE [LARGE SCALE GENOMIC DNA]</scope>
</reference>
<dbReference type="AlphaFoldDB" id="A0A427A2F0"/>
<proteinExistence type="predicted"/>
<comment type="caution">
    <text evidence="2">The sequence shown here is derived from an EMBL/GenBank/DDBJ whole genome shotgun (WGS) entry which is preliminary data.</text>
</comment>
<keyword evidence="1" id="KW-0732">Signal</keyword>
<evidence type="ECO:0000256" key="1">
    <source>
        <dbReference type="SAM" id="SignalP"/>
    </source>
</evidence>
<sequence length="116" mass="13688">MSFNLTFDVEVILIVFTTPWVESFDKCISEEGLRVKLDLINKVRAEAHLQAFRYKRAMARFYDCEVRLWKVRIEDYRGQLVVDAEPSPFLFKPCGFIPVDKAHHKKLKVKLEQRKG</sequence>
<organism evidence="2 3">
    <name type="scientific">Ensete ventricosum</name>
    <name type="common">Abyssinian banana</name>
    <name type="synonym">Musa ensete</name>
    <dbReference type="NCBI Taxonomy" id="4639"/>
    <lineage>
        <taxon>Eukaryota</taxon>
        <taxon>Viridiplantae</taxon>
        <taxon>Streptophyta</taxon>
        <taxon>Embryophyta</taxon>
        <taxon>Tracheophyta</taxon>
        <taxon>Spermatophyta</taxon>
        <taxon>Magnoliopsida</taxon>
        <taxon>Liliopsida</taxon>
        <taxon>Zingiberales</taxon>
        <taxon>Musaceae</taxon>
        <taxon>Ensete</taxon>
    </lineage>
</organism>
<evidence type="ECO:0000313" key="2">
    <source>
        <dbReference type="EMBL" id="RRT70437.1"/>
    </source>
</evidence>
<protein>
    <submittedName>
        <fullName evidence="2">Uncharacterized protein</fullName>
    </submittedName>
</protein>
<gene>
    <name evidence="2" type="ORF">B296_00036458</name>
</gene>
<evidence type="ECO:0000313" key="3">
    <source>
        <dbReference type="Proteomes" id="UP000287651"/>
    </source>
</evidence>